<feature type="domain" description="Lipoyl-binding" evidence="8">
    <location>
        <begin position="3"/>
        <end position="78"/>
    </location>
</feature>
<evidence type="ECO:0000256" key="1">
    <source>
        <dbReference type="ARBA" id="ARBA00001938"/>
    </source>
</evidence>
<feature type="domain" description="Peripheral subunit-binding (PSBD)" evidence="9">
    <location>
        <begin position="142"/>
        <end position="179"/>
    </location>
</feature>
<dbReference type="InterPro" id="IPR036625">
    <property type="entry name" value="E3-bd_dom_sf"/>
</dbReference>
<dbReference type="PROSITE" id="PS51826">
    <property type="entry name" value="PSBD"/>
    <property type="match status" value="1"/>
</dbReference>
<evidence type="ECO:0000256" key="2">
    <source>
        <dbReference type="ARBA" id="ARBA00007317"/>
    </source>
</evidence>
<dbReference type="Gene3D" id="2.40.50.100">
    <property type="match status" value="1"/>
</dbReference>
<dbReference type="Pfam" id="PF02817">
    <property type="entry name" value="E3_binding"/>
    <property type="match status" value="1"/>
</dbReference>
<comment type="caution">
    <text evidence="10">The sequence shown here is derived from an EMBL/GenBank/DDBJ whole genome shotgun (WGS) entry which is preliminary data.</text>
</comment>
<keyword evidence="5 6" id="KW-0012">Acyltransferase</keyword>
<dbReference type="InterPro" id="IPR003016">
    <property type="entry name" value="2-oxoA_DH_lipoyl-BS"/>
</dbReference>
<evidence type="ECO:0000313" key="10">
    <source>
        <dbReference type="EMBL" id="MEK8069610.1"/>
    </source>
</evidence>
<keyword evidence="11" id="KW-1185">Reference proteome</keyword>
<dbReference type="SUPFAM" id="SSF47005">
    <property type="entry name" value="Peripheral subunit-binding domain of 2-oxo acid dehydrogenase complex"/>
    <property type="match status" value="1"/>
</dbReference>
<dbReference type="SUPFAM" id="SSF51230">
    <property type="entry name" value="Single hybrid motif"/>
    <property type="match status" value="1"/>
</dbReference>
<evidence type="ECO:0000259" key="9">
    <source>
        <dbReference type="PROSITE" id="PS51826"/>
    </source>
</evidence>
<protein>
    <recommendedName>
        <fullName evidence="6">Dihydrolipoamide acetyltransferase component of pyruvate dehydrogenase complex</fullName>
        <ecNumber evidence="6">2.3.1.-</ecNumber>
    </recommendedName>
</protein>
<dbReference type="Pfam" id="PF00198">
    <property type="entry name" value="2-oxoacid_dh"/>
    <property type="match status" value="1"/>
</dbReference>
<evidence type="ECO:0000313" key="11">
    <source>
        <dbReference type="Proteomes" id="UP001456513"/>
    </source>
</evidence>
<proteinExistence type="inferred from homology"/>
<gene>
    <name evidence="10" type="ORF">AABD04_01960</name>
</gene>
<evidence type="ECO:0000256" key="4">
    <source>
        <dbReference type="ARBA" id="ARBA00022823"/>
    </source>
</evidence>
<dbReference type="PROSITE" id="PS00189">
    <property type="entry name" value="LIPOYL"/>
    <property type="match status" value="1"/>
</dbReference>
<dbReference type="InterPro" id="IPR000089">
    <property type="entry name" value="Biotin_lipoyl"/>
</dbReference>
<name>A0ABU9CQB3_9NOCA</name>
<evidence type="ECO:0000256" key="7">
    <source>
        <dbReference type="SAM" id="MobiDB-lite"/>
    </source>
</evidence>
<feature type="region of interest" description="Disordered" evidence="7">
    <location>
        <begin position="111"/>
        <end position="133"/>
    </location>
</feature>
<dbReference type="CDD" id="cd06849">
    <property type="entry name" value="lipoyl_domain"/>
    <property type="match status" value="1"/>
</dbReference>
<reference evidence="10 11" key="1">
    <citation type="submission" date="2024-03" db="EMBL/GenBank/DDBJ databases">
        <title>Rhodococcus navarretei sp. nov. and Pseudarthrobacter quantumdoti sp. nov., two new species with the ability to biosynthesize Quantum Dots isolated from soil samples at Union Glacier, Antarctica.</title>
        <authorList>
            <person name="Vargas M."/>
        </authorList>
    </citation>
    <scope>NUCLEOTIDE SEQUENCE [LARGE SCALE GENOMIC DNA]</scope>
    <source>
        <strain evidence="10 11">EXRC-4A-4</strain>
    </source>
</reference>
<dbReference type="EMBL" id="JBBPCN010000001">
    <property type="protein sequence ID" value="MEK8069610.1"/>
    <property type="molecule type" value="Genomic_DNA"/>
</dbReference>
<evidence type="ECO:0000256" key="3">
    <source>
        <dbReference type="ARBA" id="ARBA00022679"/>
    </source>
</evidence>
<dbReference type="InterPro" id="IPR001078">
    <property type="entry name" value="2-oxoacid_DH_actylTfrase"/>
</dbReference>
<dbReference type="InterPro" id="IPR050743">
    <property type="entry name" value="2-oxoacid_DH_E2_comp"/>
</dbReference>
<evidence type="ECO:0000256" key="5">
    <source>
        <dbReference type="ARBA" id="ARBA00023315"/>
    </source>
</evidence>
<dbReference type="SUPFAM" id="SSF52777">
    <property type="entry name" value="CoA-dependent acyltransferases"/>
    <property type="match status" value="1"/>
</dbReference>
<dbReference type="PANTHER" id="PTHR43178:SF5">
    <property type="entry name" value="LIPOAMIDE ACYLTRANSFERASE COMPONENT OF BRANCHED-CHAIN ALPHA-KETO ACID DEHYDROGENASE COMPLEX, MITOCHONDRIAL"/>
    <property type="match status" value="1"/>
</dbReference>
<dbReference type="InterPro" id="IPR004167">
    <property type="entry name" value="PSBD"/>
</dbReference>
<dbReference type="InterPro" id="IPR011053">
    <property type="entry name" value="Single_hybrid_motif"/>
</dbReference>
<dbReference type="Pfam" id="PF00364">
    <property type="entry name" value="Biotin_lipoyl"/>
    <property type="match status" value="1"/>
</dbReference>
<dbReference type="Gene3D" id="4.10.320.10">
    <property type="entry name" value="E3-binding domain"/>
    <property type="match status" value="1"/>
</dbReference>
<keyword evidence="4 6" id="KW-0450">Lipoyl</keyword>
<dbReference type="PANTHER" id="PTHR43178">
    <property type="entry name" value="DIHYDROLIPOAMIDE ACETYLTRANSFERASE COMPONENT OF PYRUVATE DEHYDROGENASE COMPLEX"/>
    <property type="match status" value="1"/>
</dbReference>
<dbReference type="InterPro" id="IPR023213">
    <property type="entry name" value="CAT-like_dom_sf"/>
</dbReference>
<organism evidence="10 11">
    <name type="scientific">Rhodococcus navarretei</name>
    <dbReference type="NCBI Taxonomy" id="3128981"/>
    <lineage>
        <taxon>Bacteria</taxon>
        <taxon>Bacillati</taxon>
        <taxon>Actinomycetota</taxon>
        <taxon>Actinomycetes</taxon>
        <taxon>Mycobacteriales</taxon>
        <taxon>Nocardiaceae</taxon>
        <taxon>Rhodococcus</taxon>
    </lineage>
</organism>
<evidence type="ECO:0000259" key="8">
    <source>
        <dbReference type="PROSITE" id="PS50968"/>
    </source>
</evidence>
<dbReference type="EC" id="2.3.1.-" evidence="6"/>
<comment type="similarity">
    <text evidence="2 6">Belongs to the 2-oxoacid dehydrogenase family.</text>
</comment>
<dbReference type="RefSeq" id="WP_341440039.1">
    <property type="nucleotide sequence ID" value="NZ_JBBPCN010000001.1"/>
</dbReference>
<sequence>MSMQVFLLPDLGEGLTEAEIVEWKVKPGDTVTIDQVVVEVETAKASVEVPCPFEGVVGELHAAEGTSLAVGAPLISITGGAVADVSAAHERYREEERAGSGNVLIGYGTGHGPTGRRKRAAAPQVSGSSTQATNFRSRAPKVLSPIVRSMALQGGLDLASIDVAGSHGVITRADVERALSSSTPSAEGVTRIPITGIRKTIADKLSRSRSEIPEATVWVDVDATALLQARRDLDASIDGVKVTLLAVLAKLTMIALSKFPELNSTVDTAAGEILRYENVGLGIAAQTDRGLMVPVVPQADKADLKELSERLVELTELARTGSLPAARLSGGTFTLNNYGVFGVDGSAAIINHPEAAILGIGRIIDRPWVVDGQLAVRKVAQLSLAFDHRVCDGGVAGGFLRTVADFVENPVVALGSVR</sequence>
<dbReference type="GO" id="GO:0016746">
    <property type="term" value="F:acyltransferase activity"/>
    <property type="evidence" value="ECO:0007669"/>
    <property type="project" value="UniProtKB-KW"/>
</dbReference>
<keyword evidence="3 6" id="KW-0808">Transferase</keyword>
<evidence type="ECO:0000256" key="6">
    <source>
        <dbReference type="RuleBase" id="RU003423"/>
    </source>
</evidence>
<comment type="cofactor">
    <cofactor evidence="1 6">
        <name>(R)-lipoate</name>
        <dbReference type="ChEBI" id="CHEBI:83088"/>
    </cofactor>
</comment>
<dbReference type="PROSITE" id="PS50968">
    <property type="entry name" value="BIOTINYL_LIPOYL"/>
    <property type="match status" value="1"/>
</dbReference>
<dbReference type="Proteomes" id="UP001456513">
    <property type="component" value="Unassembled WGS sequence"/>
</dbReference>
<accession>A0ABU9CQB3</accession>
<dbReference type="Gene3D" id="3.30.559.10">
    <property type="entry name" value="Chloramphenicol acetyltransferase-like domain"/>
    <property type="match status" value="1"/>
</dbReference>